<evidence type="ECO:0000313" key="2">
    <source>
        <dbReference type="Proteomes" id="UP000263742"/>
    </source>
</evidence>
<reference evidence="1 2" key="1">
    <citation type="journal article" date="2018" name="Front. Microbiol.">
        <title>Jumbo Bacteriophages Are Represented Within an Increasing Diversity of Environmental Viruses Infecting the Emerging Phytopathogen, Dickeya solani.</title>
        <authorList>
            <person name="Day A.W."/>
            <person name="Ahn J."/>
            <person name="Salmond G.P.C."/>
        </authorList>
    </citation>
    <scope>NUCLEOTIDE SEQUENCE [LARGE SCALE GENOMIC DNA]</scope>
</reference>
<protein>
    <submittedName>
        <fullName evidence="1">Uncharacterized protein</fullName>
    </submittedName>
</protein>
<sequence length="595" mass="68650">MEIEVSLSALTPSQYRPFMQMWRPDPKMLQLFQKISGRTGRKAMRLYFDFQSDKLIKTFAPECPSEIKDYLIEKGFVLEDYLSGTVKDKHNRIMRLGKVLKDPELKKIFETDPSRKALVEVTRGKKSICLSMHPYDVAGMSTGRGWTSCMNLVDGINKAFVRDDVKQHTLIAYLVDTTDRDIKRPLSRVLIKRFYSEQTKSKFIYHVERVYPAPNLPFIESVQSFVDEKINKELLGGESLEYRYRIHEDLYSDTRESIFPQLSYAESNPVEVKNILSTHPLSVVSDMQWSLLARRFKDELFGMIFTQERMESPHELNSEVLATILEAFKEVFSARDFELMMARIAAFAIRSEREVFASIVLQQVILQQSEMGAKVFGMNKSIGSMVRRLSRSLGVWAPFAREKLSSRYRIVKMFVDLFIRKNYIRDPEVALEAIADMAGEGYSAKTDQSFMEAMKEFEDVIPMAYVIDHAVSFRRSEYQLKALYLSKSPDSNYEVSIGSYVITVIMRKMSEESRKKLAAYFEVDNEFNAGSRVADDPRFPSLLKEGADVFNFGYTEDGHGKMIFYPTIPQTEKDLRFGVEESILDAALVMMDDEQ</sequence>
<gene>
    <name evidence="1" type="ORF">JA13_177</name>
</gene>
<proteinExistence type="predicted"/>
<dbReference type="EMBL" id="MH460460">
    <property type="protein sequence ID" value="AXG66580.1"/>
    <property type="molecule type" value="Genomic_DNA"/>
</dbReference>
<dbReference type="Proteomes" id="UP000263742">
    <property type="component" value="Segment"/>
</dbReference>
<name>A0A384ZWF3_9CAUD</name>
<evidence type="ECO:0000313" key="1">
    <source>
        <dbReference type="EMBL" id="AXG66580.1"/>
    </source>
</evidence>
<accession>A0A384ZWF3</accession>
<organism evidence="1 2">
    <name type="scientific">Dickeya phage vB_DsoM_JA13</name>
    <dbReference type="NCBI Taxonomy" id="2283030"/>
    <lineage>
        <taxon>Viruses</taxon>
        <taxon>Duplodnaviria</taxon>
        <taxon>Heunggongvirae</taxon>
        <taxon>Uroviricota</taxon>
        <taxon>Caudoviricetes</taxon>
        <taxon>Salmondvirus</taxon>
        <taxon>Salmondvirus JA11</taxon>
    </lineage>
</organism>